<protein>
    <recommendedName>
        <fullName evidence="1">PKD domain-containing protein</fullName>
    </recommendedName>
</protein>
<evidence type="ECO:0000313" key="2">
    <source>
        <dbReference type="EMBL" id="AWG20194.1"/>
    </source>
</evidence>
<dbReference type="InterPro" id="IPR022409">
    <property type="entry name" value="PKD/Chitinase_dom"/>
</dbReference>
<dbReference type="KEGG" id="ffa:FFWV33_00965"/>
<evidence type="ECO:0000259" key="1">
    <source>
        <dbReference type="PROSITE" id="PS50093"/>
    </source>
</evidence>
<feature type="domain" description="PKD" evidence="1">
    <location>
        <begin position="77"/>
        <end position="138"/>
    </location>
</feature>
<dbReference type="InterPro" id="IPR000601">
    <property type="entry name" value="PKD_dom"/>
</dbReference>
<dbReference type="EMBL" id="CP020918">
    <property type="protein sequence ID" value="AWG20194.1"/>
    <property type="molecule type" value="Genomic_DNA"/>
</dbReference>
<dbReference type="CDD" id="cd00146">
    <property type="entry name" value="PKD"/>
    <property type="match status" value="1"/>
</dbReference>
<dbReference type="SMART" id="SM00089">
    <property type="entry name" value="PKD"/>
    <property type="match status" value="1"/>
</dbReference>
<dbReference type="SUPFAM" id="SSF49299">
    <property type="entry name" value="PKD domain"/>
    <property type="match status" value="1"/>
</dbReference>
<gene>
    <name evidence="2" type="ORF">FFWV33_00965</name>
</gene>
<keyword evidence="3" id="KW-1185">Reference proteome</keyword>
<dbReference type="PROSITE" id="PS50093">
    <property type="entry name" value="PKD"/>
    <property type="match status" value="1"/>
</dbReference>
<evidence type="ECO:0000313" key="3">
    <source>
        <dbReference type="Proteomes" id="UP000244527"/>
    </source>
</evidence>
<dbReference type="InterPro" id="IPR013783">
    <property type="entry name" value="Ig-like_fold"/>
</dbReference>
<name>A0A2S1L909_9FLAO</name>
<dbReference type="AlphaFoldDB" id="A0A2S1L909"/>
<proteinExistence type="predicted"/>
<dbReference type="Proteomes" id="UP000244527">
    <property type="component" value="Chromosome"/>
</dbReference>
<dbReference type="InterPro" id="IPR035986">
    <property type="entry name" value="PKD_dom_sf"/>
</dbReference>
<dbReference type="Gene3D" id="2.60.40.10">
    <property type="entry name" value="Immunoglobulins"/>
    <property type="match status" value="1"/>
</dbReference>
<organism evidence="2 3">
    <name type="scientific">Flavobacterium faecale</name>
    <dbReference type="NCBI Taxonomy" id="1355330"/>
    <lineage>
        <taxon>Bacteria</taxon>
        <taxon>Pseudomonadati</taxon>
        <taxon>Bacteroidota</taxon>
        <taxon>Flavobacteriia</taxon>
        <taxon>Flavobacteriales</taxon>
        <taxon>Flavobacteriaceae</taxon>
        <taxon>Flavobacterium</taxon>
    </lineage>
</organism>
<dbReference type="Pfam" id="PF18911">
    <property type="entry name" value="PKD_4"/>
    <property type="match status" value="1"/>
</dbReference>
<dbReference type="Gene3D" id="2.60.120.260">
    <property type="entry name" value="Galactose-binding domain-like"/>
    <property type="match status" value="1"/>
</dbReference>
<reference evidence="2 3" key="1">
    <citation type="submission" date="2017-04" db="EMBL/GenBank/DDBJ databases">
        <title>Compelte genome sequence of WV33.</title>
        <authorList>
            <person name="Lee P.C."/>
        </authorList>
    </citation>
    <scope>NUCLEOTIDE SEQUENCE [LARGE SCALE GENOMIC DNA]</scope>
    <source>
        <strain evidence="2 3">WV33</strain>
    </source>
</reference>
<accession>A0A2S1L909</accession>
<sequence>MQVITKIKHIIMKTNTSIIKRIAKFSNSALAIMTCFLIASCNPTIDSLAFELPEANSKADLNPPIAKFAATETADYLTYTFSNTSTSATNYTWDYGDGKTSITKDGENTFPAEGTYTVTLTAKDKLDKTSVFSTTVTVVKPIVPPSIIPDILNGDFNDGQDNWKFSSFSGGTTSPYNTSGDGSWLNYDESDNGSKTAGAKWTKSTSAGVYVSSKTQYAYQAIDITPNTNYILEFEYAIKTEAEQDGVAPGGNRIIGEILNGQFSDGADAIASSTAGPLAQHNGTIVLGKTTFTKVTKVFTSNATGKVSILIYGVTDVDAYVDNVKVYPAK</sequence>